<reference evidence="1 2" key="1">
    <citation type="journal article" date="2015" name="Int. J. Syst. Evol. Microbiol.">
        <title>Rhizobium anhuiense sp. nov., isolated from effective nodules of Vicia faba and Pisum sativum.</title>
        <authorList>
            <person name="Zhang Y.J."/>
            <person name="Zheng W.T."/>
            <person name="Everall I."/>
            <person name="Young J.P."/>
            <person name="Zhang X.X."/>
            <person name="Tian C.F."/>
            <person name="Sui X.H."/>
            <person name="Wang E.T."/>
            <person name="Chen W.X."/>
        </authorList>
    </citation>
    <scope>NUCLEOTIDE SEQUENCE [LARGE SCALE GENOMIC DNA]</scope>
    <source>
        <strain evidence="1 2">CCBAU 23252</strain>
    </source>
</reference>
<dbReference type="RefSeq" id="WP_127431183.1">
    <property type="nucleotide sequence ID" value="NZ_BMFI01000012.1"/>
</dbReference>
<dbReference type="Proteomes" id="UP000273611">
    <property type="component" value="Unassembled WGS sequence"/>
</dbReference>
<name>A0A3S0S2X5_9HYPH</name>
<comment type="caution">
    <text evidence="1">The sequence shown here is derived from an EMBL/GenBank/DDBJ whole genome shotgun (WGS) entry which is preliminary data.</text>
</comment>
<organism evidence="1 2">
    <name type="scientific">Rhizobium anhuiense</name>
    <dbReference type="NCBI Taxonomy" id="1184720"/>
    <lineage>
        <taxon>Bacteria</taxon>
        <taxon>Pseudomonadati</taxon>
        <taxon>Pseudomonadota</taxon>
        <taxon>Alphaproteobacteria</taxon>
        <taxon>Hyphomicrobiales</taxon>
        <taxon>Rhizobiaceae</taxon>
        <taxon>Rhizobium/Agrobacterium group</taxon>
        <taxon>Rhizobium</taxon>
    </lineage>
</organism>
<evidence type="ECO:0000313" key="1">
    <source>
        <dbReference type="EMBL" id="RUL98561.1"/>
    </source>
</evidence>
<evidence type="ECO:0000313" key="2">
    <source>
        <dbReference type="Proteomes" id="UP000273611"/>
    </source>
</evidence>
<dbReference type="EMBL" id="RIBW01000013">
    <property type="protein sequence ID" value="RUL98561.1"/>
    <property type="molecule type" value="Genomic_DNA"/>
</dbReference>
<dbReference type="AlphaFoldDB" id="A0A3S0S2X5"/>
<accession>A0A3S0S2X5</accession>
<gene>
    <name evidence="1" type="ORF">EEQ99_24115</name>
</gene>
<protein>
    <submittedName>
        <fullName evidence="1">Uncharacterized protein</fullName>
    </submittedName>
</protein>
<sequence>MIEILKQALENPFKTKSNFARENADLIAMAASDSFITTRVAAGLYSRKWMITPVGLSHYYALSGMNHD</sequence>
<proteinExistence type="predicted"/>